<accession>A0A0A9EW89</accession>
<evidence type="ECO:0000256" key="1">
    <source>
        <dbReference type="SAM" id="MobiDB-lite"/>
    </source>
</evidence>
<protein>
    <submittedName>
        <fullName evidence="2">Uncharacterized protein</fullName>
    </submittedName>
</protein>
<organism evidence="2">
    <name type="scientific">Arundo donax</name>
    <name type="common">Giant reed</name>
    <name type="synonym">Donax arundinaceus</name>
    <dbReference type="NCBI Taxonomy" id="35708"/>
    <lineage>
        <taxon>Eukaryota</taxon>
        <taxon>Viridiplantae</taxon>
        <taxon>Streptophyta</taxon>
        <taxon>Embryophyta</taxon>
        <taxon>Tracheophyta</taxon>
        <taxon>Spermatophyta</taxon>
        <taxon>Magnoliopsida</taxon>
        <taxon>Liliopsida</taxon>
        <taxon>Poales</taxon>
        <taxon>Poaceae</taxon>
        <taxon>PACMAD clade</taxon>
        <taxon>Arundinoideae</taxon>
        <taxon>Arundineae</taxon>
        <taxon>Arundo</taxon>
    </lineage>
</organism>
<proteinExistence type="predicted"/>
<evidence type="ECO:0000313" key="2">
    <source>
        <dbReference type="EMBL" id="JAE03244.1"/>
    </source>
</evidence>
<reference evidence="2" key="2">
    <citation type="journal article" date="2015" name="Data Brief">
        <title>Shoot transcriptome of the giant reed, Arundo donax.</title>
        <authorList>
            <person name="Barrero R.A."/>
            <person name="Guerrero F.D."/>
            <person name="Moolhuijzen P."/>
            <person name="Goolsby J.A."/>
            <person name="Tidwell J."/>
            <person name="Bellgard S.E."/>
            <person name="Bellgard M.I."/>
        </authorList>
    </citation>
    <scope>NUCLEOTIDE SEQUENCE</scope>
    <source>
        <tissue evidence="2">Shoot tissue taken approximately 20 cm above the soil surface</tissue>
    </source>
</reference>
<dbReference type="AlphaFoldDB" id="A0A0A9EW89"/>
<feature type="region of interest" description="Disordered" evidence="1">
    <location>
        <begin position="148"/>
        <end position="173"/>
    </location>
</feature>
<feature type="compositionally biased region" description="Low complexity" evidence="1">
    <location>
        <begin position="161"/>
        <end position="173"/>
    </location>
</feature>
<dbReference type="EMBL" id="GBRH01194652">
    <property type="protein sequence ID" value="JAE03244.1"/>
    <property type="molecule type" value="Transcribed_RNA"/>
</dbReference>
<name>A0A0A9EW89_ARUDO</name>
<reference evidence="2" key="1">
    <citation type="submission" date="2014-09" db="EMBL/GenBank/DDBJ databases">
        <authorList>
            <person name="Magalhaes I.L.F."/>
            <person name="Oliveira U."/>
            <person name="Santos F.R."/>
            <person name="Vidigal T.H.D.A."/>
            <person name="Brescovit A.D."/>
            <person name="Santos A.J."/>
        </authorList>
    </citation>
    <scope>NUCLEOTIDE SEQUENCE</scope>
    <source>
        <tissue evidence="2">Shoot tissue taken approximately 20 cm above the soil surface</tissue>
    </source>
</reference>
<sequence length="173" mass="17298">MVRDAANGSPPTVCIEPSGAGRASTCVFCPGAGRATLLALPVVTCALTCWRTAPWSYIPFSSSGSIPPDIAGFCLDKLLAVSTRASSQSAFPGSAAGFCHAEVTSLPPFEGKASHEPLLPPAAGGPWKRARASLLPCSSALTVSSLRSTKSPCGCGGGSGFTSSSTFSGSGSL</sequence>